<feature type="binding site" evidence="6">
    <location>
        <begin position="12"/>
        <end position="17"/>
    </location>
    <ligand>
        <name>ATP</name>
        <dbReference type="ChEBI" id="CHEBI:30616"/>
    </ligand>
</feature>
<dbReference type="EMBL" id="CP034852">
    <property type="protein sequence ID" value="QCI26702.1"/>
    <property type="molecule type" value="Genomic_DNA"/>
</dbReference>
<dbReference type="SUPFAM" id="SSF52540">
    <property type="entry name" value="P-loop containing nucleoside triphosphate hydrolases"/>
    <property type="match status" value="1"/>
</dbReference>
<dbReference type="GO" id="GO:0046872">
    <property type="term" value="F:metal ion binding"/>
    <property type="evidence" value="ECO:0007669"/>
    <property type="project" value="UniProtKB-KW"/>
</dbReference>
<dbReference type="RefSeq" id="WP_158353285.1">
    <property type="nucleotide sequence ID" value="NZ_CP034852.1"/>
</dbReference>
<dbReference type="PANTHER" id="PTHR23305">
    <property type="entry name" value="OBG GTPASE FAMILY"/>
    <property type="match status" value="1"/>
</dbReference>
<evidence type="ECO:0000256" key="4">
    <source>
        <dbReference type="ARBA" id="ARBA00022840"/>
    </source>
</evidence>
<dbReference type="Gene3D" id="3.40.50.300">
    <property type="entry name" value="P-loop containing nucleotide triphosphate hydrolases"/>
    <property type="match status" value="1"/>
</dbReference>
<dbReference type="GO" id="GO:0016887">
    <property type="term" value="F:ATP hydrolysis activity"/>
    <property type="evidence" value="ECO:0007669"/>
    <property type="project" value="UniProtKB-UniRule"/>
</dbReference>
<dbReference type="AlphaFoldDB" id="A0A4D6YC81"/>
<dbReference type="InterPro" id="IPR012675">
    <property type="entry name" value="Beta-grasp_dom_sf"/>
</dbReference>
<dbReference type="CDD" id="cd01900">
    <property type="entry name" value="YchF"/>
    <property type="match status" value="1"/>
</dbReference>
<dbReference type="HAMAP" id="MF_00944">
    <property type="entry name" value="YchF_OLA1_ATPase"/>
    <property type="match status" value="1"/>
</dbReference>
<dbReference type="InterPro" id="IPR027417">
    <property type="entry name" value="P-loop_NTPase"/>
</dbReference>
<name>A0A4D6YC81_9GAMM</name>
<dbReference type="GO" id="GO:0005737">
    <property type="term" value="C:cytoplasm"/>
    <property type="evidence" value="ECO:0007669"/>
    <property type="project" value="TreeGrafter"/>
</dbReference>
<evidence type="ECO:0000256" key="1">
    <source>
        <dbReference type="ARBA" id="ARBA00001946"/>
    </source>
</evidence>
<reference evidence="9 10" key="1">
    <citation type="submission" date="2018-12" db="EMBL/GenBank/DDBJ databases">
        <authorList>
            <person name="Chong R.A."/>
        </authorList>
    </citation>
    <scope>NUCLEOTIDE SEQUENCE [LARGE SCALE GENOMIC DNA]</scope>
    <source>
        <strain evidence="9 10">Tca</strain>
    </source>
</reference>
<evidence type="ECO:0000313" key="9">
    <source>
        <dbReference type="EMBL" id="QCI26702.1"/>
    </source>
</evidence>
<dbReference type="PANTHER" id="PTHR23305:SF18">
    <property type="entry name" value="OBG-TYPE G DOMAIN-CONTAINING PROTEIN"/>
    <property type="match status" value="1"/>
</dbReference>
<evidence type="ECO:0000256" key="3">
    <source>
        <dbReference type="ARBA" id="ARBA00022741"/>
    </source>
</evidence>
<keyword evidence="5" id="KW-0460">Magnesium</keyword>
<evidence type="ECO:0000259" key="8">
    <source>
        <dbReference type="PROSITE" id="PS51880"/>
    </source>
</evidence>
<dbReference type="GO" id="GO:0043023">
    <property type="term" value="F:ribosomal large subunit binding"/>
    <property type="evidence" value="ECO:0007669"/>
    <property type="project" value="UniProtKB-UniRule"/>
</dbReference>
<organism evidence="9 10">
    <name type="scientific">Buchnera aphidicola</name>
    <name type="common">Thelaxes californica</name>
    <dbReference type="NCBI Taxonomy" id="1315998"/>
    <lineage>
        <taxon>Bacteria</taxon>
        <taxon>Pseudomonadati</taxon>
        <taxon>Pseudomonadota</taxon>
        <taxon>Gammaproteobacteria</taxon>
        <taxon>Enterobacterales</taxon>
        <taxon>Erwiniaceae</taxon>
        <taxon>Buchnera</taxon>
    </lineage>
</organism>
<keyword evidence="10" id="KW-1185">Reference proteome</keyword>
<dbReference type="InterPro" id="IPR004396">
    <property type="entry name" value="ATPase_YchF/OLA1"/>
</dbReference>
<keyword evidence="3 6" id="KW-0547">Nucleotide-binding</keyword>
<dbReference type="GO" id="GO:0005524">
    <property type="term" value="F:ATP binding"/>
    <property type="evidence" value="ECO:0007669"/>
    <property type="project" value="UniProtKB-UniRule"/>
</dbReference>
<keyword evidence="4 6" id="KW-0067">ATP-binding</keyword>
<evidence type="ECO:0000313" key="10">
    <source>
        <dbReference type="Proteomes" id="UP000298782"/>
    </source>
</evidence>
<dbReference type="InterPro" id="IPR031167">
    <property type="entry name" value="G_OBG"/>
</dbReference>
<dbReference type="GO" id="GO:0005525">
    <property type="term" value="F:GTP binding"/>
    <property type="evidence" value="ECO:0007669"/>
    <property type="project" value="InterPro"/>
</dbReference>
<dbReference type="Gene3D" id="3.10.20.30">
    <property type="match status" value="1"/>
</dbReference>
<dbReference type="InterPro" id="IPR023192">
    <property type="entry name" value="TGS-like_dom_sf"/>
</dbReference>
<sequence>MGFKCGLIGLPNVGKSTLFNILTQSNVPSENYPFCTIEPNISIVPVFDHRLKTLQKIVFSKNVVPTTMEFVDIAGLVKNAHSGEGLGNQFLQNIRNVDALVHVVRCFLEKNIVHCYDQINPIQDIELILLELIFADIYFCELELKSFEKQIKKKNSELIKQKITLLSKCLTHLKKQKMLKSLILNDIEEIIISSFNFITKKPIMYIANISKIKSNTPNLDLFNNFCKKNNTEIIQLCIEYEKQKILCDNKIKKNWKNNNNSVIQKIILSGYKLLNLNTFFTVGKKEIKAWTLKHGDNITEAAGKIHSDMKRGFIRAQVMSYEDFIKYNGEIGVKKIGKYRTEGKKYIVQDGDIINILFNV</sequence>
<dbReference type="Pfam" id="PF06071">
    <property type="entry name" value="YchF-GTPase_C"/>
    <property type="match status" value="1"/>
</dbReference>
<dbReference type="CDD" id="cd04867">
    <property type="entry name" value="TGS_YchF_OLA1"/>
    <property type="match status" value="1"/>
</dbReference>
<evidence type="ECO:0000259" key="7">
    <source>
        <dbReference type="PROSITE" id="PS51710"/>
    </source>
</evidence>
<protein>
    <recommendedName>
        <fullName evidence="6">Ribosome-binding ATPase YchF</fullName>
    </recommendedName>
</protein>
<reference evidence="9 10" key="2">
    <citation type="submission" date="2019-05" db="EMBL/GenBank/DDBJ databases">
        <title>Genome evolution of the obligate endosymbiont Buchnera aphidicola.</title>
        <authorList>
            <person name="Moran N.A."/>
        </authorList>
    </citation>
    <scope>NUCLEOTIDE SEQUENCE [LARGE SCALE GENOMIC DNA]</scope>
    <source>
        <strain evidence="9 10">Tca</strain>
    </source>
</reference>
<keyword evidence="2" id="KW-0479">Metal-binding</keyword>
<comment type="similarity">
    <text evidence="6">Belongs to the TRAFAC class OBG-HflX-like GTPase superfamily. OBG GTPase family. YchF/OLA1 subfamily.</text>
</comment>
<dbReference type="FunFam" id="3.10.20.30:FF:000001">
    <property type="entry name" value="Ribosome-binding ATPase YchF"/>
    <property type="match status" value="1"/>
</dbReference>
<dbReference type="Gene3D" id="1.10.150.300">
    <property type="entry name" value="TGS-like domain"/>
    <property type="match status" value="1"/>
</dbReference>
<proteinExistence type="inferred from homology"/>
<evidence type="ECO:0000256" key="6">
    <source>
        <dbReference type="HAMAP-Rule" id="MF_00944"/>
    </source>
</evidence>
<comment type="cofactor">
    <cofactor evidence="1">
        <name>Mg(2+)</name>
        <dbReference type="ChEBI" id="CHEBI:18420"/>
    </cofactor>
</comment>
<dbReference type="InterPro" id="IPR012676">
    <property type="entry name" value="TGS-like"/>
</dbReference>
<feature type="domain" description="OBG-type G" evidence="7">
    <location>
        <begin position="3"/>
        <end position="256"/>
    </location>
</feature>
<evidence type="ECO:0000256" key="2">
    <source>
        <dbReference type="ARBA" id="ARBA00022723"/>
    </source>
</evidence>
<dbReference type="OrthoDB" id="9810373at2"/>
<dbReference type="PRINTS" id="PR00326">
    <property type="entry name" value="GTP1OBG"/>
</dbReference>
<feature type="domain" description="TGS" evidence="8">
    <location>
        <begin position="275"/>
        <end position="358"/>
    </location>
</feature>
<evidence type="ECO:0000256" key="5">
    <source>
        <dbReference type="ARBA" id="ARBA00022842"/>
    </source>
</evidence>
<dbReference type="InterPro" id="IPR006073">
    <property type="entry name" value="GTP-bd"/>
</dbReference>
<accession>A0A4D6YC81</accession>
<dbReference type="InterPro" id="IPR004095">
    <property type="entry name" value="TGS"/>
</dbReference>
<dbReference type="NCBIfam" id="TIGR00092">
    <property type="entry name" value="redox-regulated ATPase YchF"/>
    <property type="match status" value="1"/>
</dbReference>
<dbReference type="InterPro" id="IPR013029">
    <property type="entry name" value="YchF_C"/>
</dbReference>
<dbReference type="SUPFAM" id="SSF81271">
    <property type="entry name" value="TGS-like"/>
    <property type="match status" value="1"/>
</dbReference>
<dbReference type="PROSITE" id="PS51880">
    <property type="entry name" value="TGS"/>
    <property type="match status" value="1"/>
</dbReference>
<dbReference type="PIRSF" id="PIRSF006641">
    <property type="entry name" value="CHP00092"/>
    <property type="match status" value="1"/>
</dbReference>
<dbReference type="InterPro" id="IPR041706">
    <property type="entry name" value="YchF_N"/>
</dbReference>
<gene>
    <name evidence="6 9" type="primary">ychF</name>
    <name evidence="9" type="ORF">D9V80_00785</name>
</gene>
<dbReference type="Pfam" id="PF01926">
    <property type="entry name" value="MMR_HSR1"/>
    <property type="match status" value="1"/>
</dbReference>
<comment type="function">
    <text evidence="6">ATPase that binds to both the 70S ribosome and the 50S ribosomal subunit in a nucleotide-independent manner.</text>
</comment>
<dbReference type="PROSITE" id="PS51710">
    <property type="entry name" value="G_OBG"/>
    <property type="match status" value="1"/>
</dbReference>
<dbReference type="Proteomes" id="UP000298782">
    <property type="component" value="Chromosome"/>
</dbReference>